<gene>
    <name evidence="13" type="ORF">CDD82_7798</name>
</gene>
<proteinExistence type="inferred from homology"/>
<dbReference type="OrthoDB" id="295033at2759"/>
<dbReference type="Pfam" id="PF05188">
    <property type="entry name" value="MutS_II"/>
    <property type="match status" value="1"/>
</dbReference>
<dbReference type="SMART" id="SM00534">
    <property type="entry name" value="MUTSac"/>
    <property type="match status" value="1"/>
</dbReference>
<dbReference type="Pfam" id="PF01624">
    <property type="entry name" value="MutS_I"/>
    <property type="match status" value="1"/>
</dbReference>
<reference evidence="13 14" key="1">
    <citation type="submission" date="2017-06" db="EMBL/GenBank/DDBJ databases">
        <title>Ant-infecting Ophiocordyceps genomes reveal a high diversity of potential behavioral manipulation genes and a possible major role for enterotoxins.</title>
        <authorList>
            <person name="De Bekker C."/>
            <person name="Evans H.C."/>
            <person name="Brachmann A."/>
            <person name="Hughes D.P."/>
        </authorList>
    </citation>
    <scope>NUCLEOTIDE SEQUENCE [LARGE SCALE GENOMIC DNA]</scope>
    <source>
        <strain evidence="13 14">1348a</strain>
    </source>
</reference>
<evidence type="ECO:0000256" key="6">
    <source>
        <dbReference type="ARBA" id="ARBA00023125"/>
    </source>
</evidence>
<keyword evidence="11" id="KW-0175">Coiled coil</keyword>
<dbReference type="PANTHER" id="PTHR11361:SF35">
    <property type="entry name" value="DNA MISMATCH REPAIR PROTEIN MSH2"/>
    <property type="match status" value="1"/>
</dbReference>
<dbReference type="InterPro" id="IPR016151">
    <property type="entry name" value="DNA_mismatch_repair_MutS_N"/>
</dbReference>
<dbReference type="GO" id="GO:0006312">
    <property type="term" value="P:mitotic recombination"/>
    <property type="evidence" value="ECO:0007669"/>
    <property type="project" value="TreeGrafter"/>
</dbReference>
<evidence type="ECO:0000256" key="4">
    <source>
        <dbReference type="ARBA" id="ARBA00022763"/>
    </source>
</evidence>
<comment type="subunit">
    <text evidence="9">Heterodimer of msh2 and msh6.</text>
</comment>
<feature type="domain" description="DNA mismatch repair proteins mutS family" evidence="12">
    <location>
        <begin position="734"/>
        <end position="750"/>
    </location>
</feature>
<dbReference type="InterPro" id="IPR045076">
    <property type="entry name" value="MutS"/>
</dbReference>
<dbReference type="GO" id="GO:0140664">
    <property type="term" value="F:ATP-dependent DNA damage sensor activity"/>
    <property type="evidence" value="ECO:0007669"/>
    <property type="project" value="InterPro"/>
</dbReference>
<dbReference type="GO" id="GO:0005524">
    <property type="term" value="F:ATP binding"/>
    <property type="evidence" value="ECO:0007669"/>
    <property type="project" value="UniProtKB-KW"/>
</dbReference>
<evidence type="ECO:0000256" key="11">
    <source>
        <dbReference type="SAM" id="Coils"/>
    </source>
</evidence>
<dbReference type="AlphaFoldDB" id="A0A2C5ZPS4"/>
<dbReference type="Gene3D" id="3.30.420.110">
    <property type="entry name" value="MutS, connector domain"/>
    <property type="match status" value="1"/>
</dbReference>
<dbReference type="FunFam" id="3.40.50.300:FF:000523">
    <property type="entry name" value="DNA mismatch repair protein"/>
    <property type="match status" value="1"/>
</dbReference>
<evidence type="ECO:0000256" key="10">
    <source>
        <dbReference type="RuleBase" id="RU003756"/>
    </source>
</evidence>
<dbReference type="Proteomes" id="UP000224854">
    <property type="component" value="Unassembled WGS sequence"/>
</dbReference>
<dbReference type="Gene3D" id="3.40.1170.10">
    <property type="entry name" value="DNA repair protein MutS, domain I"/>
    <property type="match status" value="1"/>
</dbReference>
<dbReference type="FunFam" id="3.40.1170.10:FF:000003">
    <property type="entry name" value="DNA mismatch repair protein"/>
    <property type="match status" value="1"/>
</dbReference>
<dbReference type="EMBL" id="NJEU01000095">
    <property type="protein sequence ID" value="PHH81813.1"/>
    <property type="molecule type" value="Genomic_DNA"/>
</dbReference>
<dbReference type="Pfam" id="PF05192">
    <property type="entry name" value="MutS_III"/>
    <property type="match status" value="1"/>
</dbReference>
<keyword evidence="8" id="KW-0539">Nucleus</keyword>
<protein>
    <recommendedName>
        <fullName evidence="12">DNA mismatch repair proteins mutS family domain-containing protein</fullName>
    </recommendedName>
</protein>
<dbReference type="InterPro" id="IPR027417">
    <property type="entry name" value="P-loop_NTPase"/>
</dbReference>
<dbReference type="FunFam" id="1.10.1420.10:FF:000017">
    <property type="entry name" value="DNA mismatch repair protein Msh2"/>
    <property type="match status" value="1"/>
</dbReference>
<dbReference type="FunFam" id="1.10.1420.10:FF:000015">
    <property type="entry name" value="DNA mismatch repair protein Msh2"/>
    <property type="match status" value="1"/>
</dbReference>
<comment type="caution">
    <text evidence="13">The sequence shown here is derived from an EMBL/GenBank/DDBJ whole genome shotgun (WGS) entry which is preliminary data.</text>
</comment>
<keyword evidence="5" id="KW-0067">ATP-binding</keyword>
<dbReference type="NCBIfam" id="NF003810">
    <property type="entry name" value="PRK05399.1"/>
    <property type="match status" value="1"/>
</dbReference>
<keyword evidence="14" id="KW-1185">Reference proteome</keyword>
<comment type="function">
    <text evidence="10">Component of the post-replicative DNA mismatch repair system (MMR).</text>
</comment>
<dbReference type="InterPro" id="IPR036187">
    <property type="entry name" value="DNA_mismatch_repair_MutS_sf"/>
</dbReference>
<evidence type="ECO:0000256" key="1">
    <source>
        <dbReference type="ARBA" id="ARBA00004123"/>
    </source>
</evidence>
<feature type="coiled-coil region" evidence="11">
    <location>
        <begin position="461"/>
        <end position="488"/>
    </location>
</feature>
<dbReference type="InterPro" id="IPR011184">
    <property type="entry name" value="DNA_mismatch_repair_Msh2"/>
</dbReference>
<evidence type="ECO:0000256" key="9">
    <source>
        <dbReference type="ARBA" id="ARBA00064337"/>
    </source>
</evidence>
<dbReference type="SUPFAM" id="SSF52540">
    <property type="entry name" value="P-loop containing nucleoside triphosphate hydrolases"/>
    <property type="match status" value="1"/>
</dbReference>
<evidence type="ECO:0000313" key="13">
    <source>
        <dbReference type="EMBL" id="PHH81813.1"/>
    </source>
</evidence>
<comment type="subcellular location">
    <subcellularLocation>
        <location evidence="1">Nucleus</location>
    </subcellularLocation>
</comment>
<evidence type="ECO:0000256" key="7">
    <source>
        <dbReference type="ARBA" id="ARBA00023204"/>
    </source>
</evidence>
<comment type="similarity">
    <text evidence="2 10">Belongs to the DNA mismatch repair MutS family.</text>
</comment>
<keyword evidence="7 10" id="KW-0234">DNA repair</keyword>
<dbReference type="InterPro" id="IPR007696">
    <property type="entry name" value="DNA_mismatch_repair_MutS_core"/>
</dbReference>
<dbReference type="CDD" id="cd03285">
    <property type="entry name" value="ABC_MSH2_euk"/>
    <property type="match status" value="1"/>
</dbReference>
<dbReference type="GO" id="GO:0032301">
    <property type="term" value="C:MutSalpha complex"/>
    <property type="evidence" value="ECO:0007669"/>
    <property type="project" value="TreeGrafter"/>
</dbReference>
<dbReference type="PROSITE" id="PS00486">
    <property type="entry name" value="DNA_MISMATCH_REPAIR_2"/>
    <property type="match status" value="1"/>
</dbReference>
<keyword evidence="3 10" id="KW-0547">Nucleotide-binding</keyword>
<evidence type="ECO:0000313" key="14">
    <source>
        <dbReference type="Proteomes" id="UP000224854"/>
    </source>
</evidence>
<name>A0A2C5ZPS4_9HYPO</name>
<dbReference type="GO" id="GO:0030983">
    <property type="term" value="F:mismatched DNA binding"/>
    <property type="evidence" value="ECO:0007669"/>
    <property type="project" value="InterPro"/>
</dbReference>
<evidence type="ECO:0000259" key="12">
    <source>
        <dbReference type="PROSITE" id="PS00486"/>
    </source>
</evidence>
<dbReference type="FunFam" id="3.30.420.110:FF:000002">
    <property type="entry name" value="DNA mismatch repair protein"/>
    <property type="match status" value="1"/>
</dbReference>
<evidence type="ECO:0000256" key="5">
    <source>
        <dbReference type="ARBA" id="ARBA00022840"/>
    </source>
</evidence>
<evidence type="ECO:0000256" key="2">
    <source>
        <dbReference type="ARBA" id="ARBA00006271"/>
    </source>
</evidence>
<dbReference type="PIRSF" id="PIRSF005813">
    <property type="entry name" value="MSH2"/>
    <property type="match status" value="1"/>
</dbReference>
<dbReference type="InterPro" id="IPR032642">
    <property type="entry name" value="Msh2_ATP-bd"/>
</dbReference>
<organism evidence="13 14">
    <name type="scientific">Ophiocordyceps australis</name>
    <dbReference type="NCBI Taxonomy" id="1399860"/>
    <lineage>
        <taxon>Eukaryota</taxon>
        <taxon>Fungi</taxon>
        <taxon>Dikarya</taxon>
        <taxon>Ascomycota</taxon>
        <taxon>Pezizomycotina</taxon>
        <taxon>Sordariomycetes</taxon>
        <taxon>Hypocreomycetidae</taxon>
        <taxon>Hypocreales</taxon>
        <taxon>Ophiocordycipitaceae</taxon>
        <taxon>Ophiocordyceps</taxon>
    </lineage>
</organism>
<dbReference type="SUPFAM" id="SSF48334">
    <property type="entry name" value="DNA repair protein MutS, domain III"/>
    <property type="match status" value="1"/>
</dbReference>
<dbReference type="InterPro" id="IPR007860">
    <property type="entry name" value="DNA_mmatch_repair_MutS_con_dom"/>
</dbReference>
<dbReference type="SMART" id="SM00533">
    <property type="entry name" value="MUTSd"/>
    <property type="match status" value="1"/>
</dbReference>
<evidence type="ECO:0000256" key="3">
    <source>
        <dbReference type="ARBA" id="ARBA00022741"/>
    </source>
</evidence>
<dbReference type="Pfam" id="PF05190">
    <property type="entry name" value="MutS_IV"/>
    <property type="match status" value="1"/>
</dbReference>
<sequence length="925" mass="103746">MASRPELKLDDEGGFIQFFKALPHLGDDTVRIFDRGDWYTAHGQDAVFIANTVYKTTSVIRQLGRNDERGLPSVTMTVTVFRQFLREALLKLGKRIHIWESPNGRMNWKCTKQASPGNVQDVEDDLGGQLESAPMIMAVKVSAKASEARTVGVCFADASVRELGVSEFLDNDLYSNFESLLIQLGVRECILQLDRGDKDKDPELVKLKQIIQSCGAAIAERPAGDFGTRDIEQDLARLLKDQHSVTLLPQTDLKLAMGSAASLIKYLGVLQDPSNFGQYQLYQHDLAHFMKLDAAALRALNLMPGPRDGSKTMSVFGVLNHCKTPVGSRLLAQWLKQPLMSKCDIEKRQQLVEAFYTHTELRQMMQEEHLRAIPDLYRLSKRFQRGKANLEDVVRAYQVVIRLPGFIGSLEGVMDEAYRDPLDDAYTCKLRDLSNSLGRLQDMVEQTVDLDALDRHEYIIKPEYDQNLKLIRRKLNQLEANIRAEFIESARDLGQEADKKIFLDMGHKVHGVCMRLTRQESACIRNKTRYQECSTQKNGVYFTTKTMQAYRREHDQLSQNYNRTQSSLVAEVVSVASSYCPVLERLAAVLAHLDVVVSLAHCSVHAPEPYVRPRVHERGQGRTRLVGARHPCMELQDDVQFITNDITLDRDSSAFLIITGPNMGGKSTFIRQTGVIALMAQIGCFVPCTEAELTIFDSILARVGASDSQLKGVSTFMAEMLETANILKSATTESLIIIDELGRGTSTYDGFGLAWAISEHLVKEIGCFTMFATHFHELTALAEQYPQVCNLHVTAHIGSTATHGAGDKKQDVTLLYKVEPGVCDQSFGIHVAELVRFPDKVVRMAKRKADELEDFTTKHEDGAQRYTKEDVETGSVMLKQLLVRWKDQVKGSEMTQEEQVAKLKELVAADAQLTANPFFQSVKAL</sequence>
<dbReference type="Pfam" id="PF00488">
    <property type="entry name" value="MutS_V"/>
    <property type="match status" value="1"/>
</dbReference>
<dbReference type="PANTHER" id="PTHR11361">
    <property type="entry name" value="DNA MISMATCH REPAIR PROTEIN MUTS FAMILY MEMBER"/>
    <property type="match status" value="1"/>
</dbReference>
<dbReference type="InterPro" id="IPR007861">
    <property type="entry name" value="DNA_mismatch_repair_MutS_clamp"/>
</dbReference>
<keyword evidence="6 10" id="KW-0238">DNA-binding</keyword>
<accession>A0A2C5ZPS4</accession>
<keyword evidence="4 10" id="KW-0227">DNA damage</keyword>
<dbReference type="InterPro" id="IPR000432">
    <property type="entry name" value="DNA_mismatch_repair_MutS_C"/>
</dbReference>
<dbReference type="GO" id="GO:0006298">
    <property type="term" value="P:mismatch repair"/>
    <property type="evidence" value="ECO:0007669"/>
    <property type="project" value="InterPro"/>
</dbReference>
<dbReference type="InterPro" id="IPR036678">
    <property type="entry name" value="MutS_con_dom_sf"/>
</dbReference>
<dbReference type="Gene3D" id="3.40.50.300">
    <property type="entry name" value="P-loop containing nucleotide triphosphate hydrolases"/>
    <property type="match status" value="1"/>
</dbReference>
<evidence type="ECO:0000256" key="8">
    <source>
        <dbReference type="ARBA" id="ARBA00023242"/>
    </source>
</evidence>
<dbReference type="InterPro" id="IPR007695">
    <property type="entry name" value="DNA_mismatch_repair_MutS-lik_N"/>
</dbReference>
<dbReference type="Gene3D" id="1.10.1420.10">
    <property type="match status" value="2"/>
</dbReference>